<feature type="chain" id="PRO_5047334395" description="VWFA domain-containing protein" evidence="1">
    <location>
        <begin position="24"/>
        <end position="350"/>
    </location>
</feature>
<protein>
    <recommendedName>
        <fullName evidence="4">VWFA domain-containing protein</fullName>
    </recommendedName>
</protein>
<feature type="signal peptide" evidence="1">
    <location>
        <begin position="1"/>
        <end position="23"/>
    </location>
</feature>
<keyword evidence="3" id="KW-1185">Reference proteome</keyword>
<dbReference type="PROSITE" id="PS51257">
    <property type="entry name" value="PROKAR_LIPOPROTEIN"/>
    <property type="match status" value="1"/>
</dbReference>
<evidence type="ECO:0000313" key="2">
    <source>
        <dbReference type="EMBL" id="MDG0817548.1"/>
    </source>
</evidence>
<name>A0ABT6DQV9_9BACT</name>
<accession>A0ABT6DQV9</accession>
<evidence type="ECO:0000313" key="3">
    <source>
        <dbReference type="Proteomes" id="UP001152321"/>
    </source>
</evidence>
<dbReference type="EMBL" id="JANRMI010000004">
    <property type="protein sequence ID" value="MDG0817548.1"/>
    <property type="molecule type" value="Genomic_DNA"/>
</dbReference>
<dbReference type="Proteomes" id="UP001152321">
    <property type="component" value="Unassembled WGS sequence"/>
</dbReference>
<keyword evidence="1" id="KW-0732">Signal</keyword>
<gene>
    <name evidence="2" type="ORF">NWE73_14295</name>
</gene>
<organism evidence="2 3">
    <name type="scientific">Bdellovibrio svalbardensis</name>
    <dbReference type="NCBI Taxonomy" id="2972972"/>
    <lineage>
        <taxon>Bacteria</taxon>
        <taxon>Pseudomonadati</taxon>
        <taxon>Bdellovibrionota</taxon>
        <taxon>Bdellovibrionia</taxon>
        <taxon>Bdellovibrionales</taxon>
        <taxon>Pseudobdellovibrionaceae</taxon>
        <taxon>Bdellovibrio</taxon>
    </lineage>
</organism>
<dbReference type="SUPFAM" id="SSF53300">
    <property type="entry name" value="vWA-like"/>
    <property type="match status" value="1"/>
</dbReference>
<reference evidence="2" key="1">
    <citation type="submission" date="2022-08" db="EMBL/GenBank/DDBJ databases">
        <title>Novel Bdellovibrio Species Isolated from Svalbard: Designation Bdellovibrio svalbardensis.</title>
        <authorList>
            <person name="Mitchell R.J."/>
            <person name="Choi S.Y."/>
        </authorList>
    </citation>
    <scope>NUCLEOTIDE SEQUENCE</scope>
    <source>
        <strain evidence="2">PAP01</strain>
    </source>
</reference>
<dbReference type="RefSeq" id="WP_277579020.1">
    <property type="nucleotide sequence ID" value="NZ_JANRMI010000004.1"/>
</dbReference>
<proteinExistence type="predicted"/>
<dbReference type="InterPro" id="IPR036465">
    <property type="entry name" value="vWFA_dom_sf"/>
</dbReference>
<dbReference type="Gene3D" id="3.40.50.410">
    <property type="entry name" value="von Willebrand factor, type A domain"/>
    <property type="match status" value="1"/>
</dbReference>
<sequence length="350" mass="37459">MVNKVARKAMTFASAVAMLAGCAKGGGSFSTLADSADFKQEAVYVPKKIDILWVIDNSGSMASSQANLASNFQSFISRFNQFNYDFHMAVVTTDGWEKQFNANSVKAKIRDGNTTHSGVFVMDKNTPNLSSVFDINAKVGVNGNGDERAFESLYQSLSNEPTNDALGFRRSDAFLAVIIVSDEDDFSNSTTGLIEDYNSASVYPVSKYTNFLDSYTGGLAAGRNYSVNTISIQDTACLNQLNTGAQKVAQRYAAISDATGGVKASICSNFGTSLSLISDSIIQLSSAFKLTREPIPETIVVSVDGVVVPQDATNGWTYDVATMILTFHGSAVPGANTSVKINFDPKSIQL</sequence>
<evidence type="ECO:0000256" key="1">
    <source>
        <dbReference type="SAM" id="SignalP"/>
    </source>
</evidence>
<comment type="caution">
    <text evidence="2">The sequence shown here is derived from an EMBL/GenBank/DDBJ whole genome shotgun (WGS) entry which is preliminary data.</text>
</comment>
<evidence type="ECO:0008006" key="4">
    <source>
        <dbReference type="Google" id="ProtNLM"/>
    </source>
</evidence>